<dbReference type="PANTHER" id="PTHR47691:SF3">
    <property type="entry name" value="HTH-TYPE TRANSCRIPTIONAL REGULATOR RV0890C-RELATED"/>
    <property type="match status" value="1"/>
</dbReference>
<dbReference type="Pfam" id="PF00211">
    <property type="entry name" value="Guanylate_cyc"/>
    <property type="match status" value="1"/>
</dbReference>
<dbReference type="InterPro" id="IPR027417">
    <property type="entry name" value="P-loop_NTPase"/>
</dbReference>
<evidence type="ECO:0000313" key="3">
    <source>
        <dbReference type="EMBL" id="NMO17169.1"/>
    </source>
</evidence>
<dbReference type="InterPro" id="IPR011990">
    <property type="entry name" value="TPR-like_helical_dom_sf"/>
</dbReference>
<comment type="caution">
    <text evidence="3">The sequence shown here is derived from an EMBL/GenBank/DDBJ whole genome shotgun (WGS) entry which is preliminary data.</text>
</comment>
<dbReference type="GO" id="GO:0009190">
    <property type="term" value="P:cyclic nucleotide biosynthetic process"/>
    <property type="evidence" value="ECO:0007669"/>
    <property type="project" value="InterPro"/>
</dbReference>
<dbReference type="GO" id="GO:0016887">
    <property type="term" value="F:ATP hydrolysis activity"/>
    <property type="evidence" value="ECO:0007669"/>
    <property type="project" value="InterPro"/>
</dbReference>
<dbReference type="GO" id="GO:0004016">
    <property type="term" value="F:adenylate cyclase activity"/>
    <property type="evidence" value="ECO:0007669"/>
    <property type="project" value="UniProtKB-ARBA"/>
</dbReference>
<sequence length="1062" mass="113357">MGDVSRKRLPPPGGTLRAVPEHPTASSGETPPSAPMSGEVALVFTDVQGSTRLWERCGASMRTALEVHDRVLRSLLAGGAGYEVKTQGDSFMIAFPTVLEALRWCLDAQEALLRAPWPAEVLAQPEAAEEHGPRGLLHRGLRVRMGIHVGESGCRVDARTGRVDYLGRMVNVAARVTSAGHGGQVLVSGGAWAQAAPAVESLGRPAVRPLGAFRLRGIDDAVALVEVLPASLAERRFGAPRAPRDRQGNVPVAREGLVGRSVELTALRHWLGEGTRLITVLGPGGMGKTRLATHFGALELESGAWEGGVWLCELAEAQTADALCHAVGQALGVALRRDGDPTEPVERLGRALSDCGDVLVILDNLEQAVRHVPATLGRWLALAPRARFITTSREALRLPGERLLDLTPLEVPEAGAARLEEIARADAVRLFVQRAREARPDFELTAEEAPRVADIVRQLDGIALALELAAARMNVLSVSQLRERLPRRFELLKGGRRDASARQATLRGAIDWSWNLLTPAEQAALAQCSVFRGGFTLEAAEAVLALPEDAADPVDVLDVLQSLRSKSLLHVQEAEGPGGEPRFGQYESIRQYAAGKLPEVGGASAVEARHADWYLALARGLRGRVRGAGAAEALRRLALERENLLAACDNALAVLPPTGVSVERALEALVALEPEVVTRGPVSLLLARLDTAMVAARTVKVLPRLLAEALAARGRVLLESGNVEAARRDLEEARSALRVLEAVTGEKRVLVDLSIVARHEGDMARASALIREAGRLSSGEERWLEAYAVGNLGLVEQARCGAEAAIPHLRDAQALFREVGDVTFEVGFLTNCAVAIGEAGRTREALALLEEAMTRAASVGDRAGHALARLNLGCFLLEEGRAREAREHLLAAGRMGRQLGQRLLEGTALGELGRAELALGAMEQAWARLSEAVSGLGRVSRIQALRFAVHRAAVEAFLGDPSAAEASFVVLEGAPELRDDLVLRELASLLRAAVDVADARGLPADDPRARQARESARRRLERARMAPVEAASSDLRGALRFLESTLGSAAVGGWASSMPTLQ</sequence>
<feature type="region of interest" description="Disordered" evidence="1">
    <location>
        <begin position="1"/>
        <end position="37"/>
    </location>
</feature>
<dbReference type="InterPro" id="IPR029787">
    <property type="entry name" value="Nucleotide_cyclase"/>
</dbReference>
<dbReference type="PANTHER" id="PTHR47691">
    <property type="entry name" value="REGULATOR-RELATED"/>
    <property type="match status" value="1"/>
</dbReference>
<dbReference type="InterPro" id="IPR001054">
    <property type="entry name" value="A/G_cyclase"/>
</dbReference>
<keyword evidence="4" id="KW-1185">Reference proteome</keyword>
<dbReference type="EMBL" id="JABBJJ010000090">
    <property type="protein sequence ID" value="NMO17169.1"/>
    <property type="molecule type" value="Genomic_DNA"/>
</dbReference>
<dbReference type="InterPro" id="IPR049945">
    <property type="entry name" value="AAA_22"/>
</dbReference>
<proteinExistence type="predicted"/>
<dbReference type="Pfam" id="PF13401">
    <property type="entry name" value="AAA_22"/>
    <property type="match status" value="1"/>
</dbReference>
<dbReference type="GO" id="GO:0035556">
    <property type="term" value="P:intracellular signal transduction"/>
    <property type="evidence" value="ECO:0007669"/>
    <property type="project" value="InterPro"/>
</dbReference>
<dbReference type="SUPFAM" id="SSF48452">
    <property type="entry name" value="TPR-like"/>
    <property type="match status" value="1"/>
</dbReference>
<accession>A0A848LDR7</accession>
<dbReference type="Proteomes" id="UP000518300">
    <property type="component" value="Unassembled WGS sequence"/>
</dbReference>
<dbReference type="CDD" id="cd07302">
    <property type="entry name" value="CHD"/>
    <property type="match status" value="1"/>
</dbReference>
<reference evidence="3 4" key="1">
    <citation type="submission" date="2020-04" db="EMBL/GenBank/DDBJ databases">
        <title>Draft genome of Pyxidicoccus fallax type strain.</title>
        <authorList>
            <person name="Whitworth D.E."/>
        </authorList>
    </citation>
    <scope>NUCLEOTIDE SEQUENCE [LARGE SCALE GENOMIC DNA]</scope>
    <source>
        <strain evidence="3 4">DSM 14698</strain>
    </source>
</reference>
<feature type="domain" description="Guanylate cyclase" evidence="2">
    <location>
        <begin position="41"/>
        <end position="177"/>
    </location>
</feature>
<dbReference type="SUPFAM" id="SSF52540">
    <property type="entry name" value="P-loop containing nucleoside triphosphate hydrolases"/>
    <property type="match status" value="1"/>
</dbReference>
<dbReference type="Gene3D" id="3.40.50.300">
    <property type="entry name" value="P-loop containing nucleotide triphosphate hydrolases"/>
    <property type="match status" value="1"/>
</dbReference>
<dbReference type="Gene3D" id="3.30.70.1230">
    <property type="entry name" value="Nucleotide cyclase"/>
    <property type="match status" value="1"/>
</dbReference>
<dbReference type="AlphaFoldDB" id="A0A848LDR7"/>
<dbReference type="SUPFAM" id="SSF55073">
    <property type="entry name" value="Nucleotide cyclase"/>
    <property type="match status" value="1"/>
</dbReference>
<organism evidence="3 4">
    <name type="scientific">Pyxidicoccus fallax</name>
    <dbReference type="NCBI Taxonomy" id="394095"/>
    <lineage>
        <taxon>Bacteria</taxon>
        <taxon>Pseudomonadati</taxon>
        <taxon>Myxococcota</taxon>
        <taxon>Myxococcia</taxon>
        <taxon>Myxococcales</taxon>
        <taxon>Cystobacterineae</taxon>
        <taxon>Myxococcaceae</taxon>
        <taxon>Pyxidicoccus</taxon>
    </lineage>
</organism>
<dbReference type="Gene3D" id="1.25.40.10">
    <property type="entry name" value="Tetratricopeptide repeat domain"/>
    <property type="match status" value="1"/>
</dbReference>
<dbReference type="SMART" id="SM00044">
    <property type="entry name" value="CYCc"/>
    <property type="match status" value="1"/>
</dbReference>
<name>A0A848LDR7_9BACT</name>
<dbReference type="PROSITE" id="PS50125">
    <property type="entry name" value="GUANYLATE_CYCLASE_2"/>
    <property type="match status" value="1"/>
</dbReference>
<evidence type="ECO:0000259" key="2">
    <source>
        <dbReference type="PROSITE" id="PS50125"/>
    </source>
</evidence>
<protein>
    <submittedName>
        <fullName evidence="3">AAA family ATPase</fullName>
    </submittedName>
</protein>
<evidence type="ECO:0000256" key="1">
    <source>
        <dbReference type="SAM" id="MobiDB-lite"/>
    </source>
</evidence>
<gene>
    <name evidence="3" type="ORF">HG543_20220</name>
</gene>
<evidence type="ECO:0000313" key="4">
    <source>
        <dbReference type="Proteomes" id="UP000518300"/>
    </source>
</evidence>